<dbReference type="EMBL" id="KT588083">
    <property type="protein sequence ID" value="AOE47993.1"/>
    <property type="molecule type" value="mRNA"/>
</dbReference>
<feature type="transmembrane region" description="Helical" evidence="8">
    <location>
        <begin position="310"/>
        <end position="328"/>
    </location>
</feature>
<evidence type="ECO:0000256" key="2">
    <source>
        <dbReference type="ARBA" id="ARBA00022475"/>
    </source>
</evidence>
<name>A0A1B3B729_ATHLE</name>
<keyword evidence="2" id="KW-1003">Cell membrane</keyword>
<dbReference type="PANTHER" id="PTHR42643">
    <property type="entry name" value="IONOTROPIC RECEPTOR 20A-RELATED"/>
    <property type="match status" value="1"/>
</dbReference>
<protein>
    <submittedName>
        <fullName evidence="9">Putative ionotropic receptor IR7d.2</fullName>
    </submittedName>
</protein>
<sequence length="378" mass="42969">MYSNADAGTELGDMAAQVAKQNFDLRFVTFLFFNSTLYFGVEVFLTLYHYNIVVNRATFKPNILSKNMHQFVVFASDVADVEQLLDAFVEFEMDNTGKFIIICGSTVPNDCDEQDIMDMCSNYRIVNIVFIRRNATKAVGFTYYPVADGICNNLKPIKLDSNNQYTRTAYGEIFKDKLRNLNFCPLTVSTFLQPPYMSNITNGVPKGADGDLLRMLVHGMNASLKIMTPNRGHGWGWRQENGTWMGSLADVKDDLANFSMTSGAITLTRFSDFQISNSYSTSQVVWVTHPAQMQNVALKLMHPFEPSTRIALVVSFILVVLCAFYLKASSWRMLEDDQPTRSVVFYAWMICMGQSIIKFPSKSSFLQMTLVWVWYCFL</sequence>
<evidence type="ECO:0000256" key="3">
    <source>
        <dbReference type="ARBA" id="ARBA00022692"/>
    </source>
</evidence>
<evidence type="ECO:0000256" key="5">
    <source>
        <dbReference type="ARBA" id="ARBA00023136"/>
    </source>
</evidence>
<organism evidence="9">
    <name type="scientific">Athetis lepigone</name>
    <name type="common">Moth</name>
    <name type="synonym">Proxenus lepigone</name>
    <dbReference type="NCBI Taxonomy" id="1223490"/>
    <lineage>
        <taxon>Eukaryota</taxon>
        <taxon>Metazoa</taxon>
        <taxon>Ecdysozoa</taxon>
        <taxon>Arthropoda</taxon>
        <taxon>Hexapoda</taxon>
        <taxon>Insecta</taxon>
        <taxon>Pterygota</taxon>
        <taxon>Neoptera</taxon>
        <taxon>Endopterygota</taxon>
        <taxon>Lepidoptera</taxon>
        <taxon>Glossata</taxon>
        <taxon>Ditrysia</taxon>
        <taxon>Noctuoidea</taxon>
        <taxon>Noctuidae</taxon>
        <taxon>Noctuinae</taxon>
        <taxon>Athetis</taxon>
    </lineage>
</organism>
<keyword evidence="3 8" id="KW-0812">Transmembrane</keyword>
<keyword evidence="6 9" id="KW-0675">Receptor</keyword>
<keyword evidence="4 8" id="KW-1133">Transmembrane helix</keyword>
<dbReference type="AlphaFoldDB" id="A0A1B3B729"/>
<comment type="subcellular location">
    <subcellularLocation>
        <location evidence="1">Cell membrane</location>
        <topology evidence="1">Multi-pass membrane protein</topology>
    </subcellularLocation>
</comment>
<evidence type="ECO:0000256" key="1">
    <source>
        <dbReference type="ARBA" id="ARBA00004651"/>
    </source>
</evidence>
<dbReference type="Gene3D" id="3.40.190.10">
    <property type="entry name" value="Periplasmic binding protein-like II"/>
    <property type="match status" value="1"/>
</dbReference>
<reference evidence="9" key="1">
    <citation type="journal article" date="2016" name="J. Asia-Pac. Entomol.">
        <title>Molecular identification and sex distribution of two chemosensory receptor families in Athetis lepigone by antennal transcriptome analysis.</title>
        <authorList>
            <person name="Zhang Y.-N."/>
            <person name="Ma J.-F."/>
            <person name="Sun L."/>
            <person name="Dong Z.-P."/>
            <person name="Li Z.-Q."/>
            <person name="Zhu X.-Y."/>
            <person name="Wang Y."/>
            <person name="Wang L."/>
            <person name="Deng D.-G."/>
            <person name="Li J.-B."/>
        </authorList>
    </citation>
    <scope>NUCLEOTIDE SEQUENCE</scope>
</reference>
<evidence type="ECO:0000256" key="6">
    <source>
        <dbReference type="ARBA" id="ARBA00023170"/>
    </source>
</evidence>
<keyword evidence="7" id="KW-0325">Glycoprotein</keyword>
<proteinExistence type="evidence at transcript level"/>
<dbReference type="InterPro" id="IPR052192">
    <property type="entry name" value="Insect_Ionotropic_Sensory_Rcpt"/>
</dbReference>
<keyword evidence="5 8" id="KW-0472">Membrane</keyword>
<dbReference type="GO" id="GO:0005886">
    <property type="term" value="C:plasma membrane"/>
    <property type="evidence" value="ECO:0007669"/>
    <property type="project" value="UniProtKB-SubCell"/>
</dbReference>
<evidence type="ECO:0000256" key="4">
    <source>
        <dbReference type="ARBA" id="ARBA00022989"/>
    </source>
</evidence>
<accession>A0A1B3B729</accession>
<dbReference type="PANTHER" id="PTHR42643:SF30">
    <property type="entry name" value="IONOTROPIC RECEPTOR 40A-RELATED"/>
    <property type="match status" value="1"/>
</dbReference>
<evidence type="ECO:0000256" key="7">
    <source>
        <dbReference type="ARBA" id="ARBA00023180"/>
    </source>
</evidence>
<feature type="non-terminal residue" evidence="9">
    <location>
        <position position="378"/>
    </location>
</feature>
<dbReference type="SUPFAM" id="SSF53850">
    <property type="entry name" value="Periplasmic binding protein-like II"/>
    <property type="match status" value="1"/>
</dbReference>
<feature type="transmembrane region" description="Helical" evidence="8">
    <location>
        <begin position="27"/>
        <end position="50"/>
    </location>
</feature>
<evidence type="ECO:0000256" key="8">
    <source>
        <dbReference type="SAM" id="Phobius"/>
    </source>
</evidence>
<evidence type="ECO:0000313" key="9">
    <source>
        <dbReference type="EMBL" id="AOE47993.1"/>
    </source>
</evidence>